<feature type="active site" description="Proton donor/acceptor" evidence="2">
    <location>
        <position position="90"/>
    </location>
</feature>
<dbReference type="STRING" id="1194083.BN12_500022"/>
<dbReference type="PROSITE" id="PS00175">
    <property type="entry name" value="PG_MUTASE"/>
    <property type="match status" value="1"/>
</dbReference>
<sequence length="205" mass="22378">MSAPLYLVRHGESEWNVRRLTQGQTMHPALTRRGREQAEGAAASLADDLASTSRTLDVIVTSDLVRAVASAEIIRDRLGGTLRLDARLREQHLGELEGRGYDETWAVAAQLDWSDPDLPVAGGESLRQVHDRMADVLAGADPTQVTVLVSHGDAMRMALAYLAGVAPHEAEWVEVPNGAVARIDRDLTGRSVVRWLARGSRPPHR</sequence>
<evidence type="ECO:0000256" key="3">
    <source>
        <dbReference type="PIRSR" id="PIRSR613078-2"/>
    </source>
</evidence>
<dbReference type="InterPro" id="IPR001345">
    <property type="entry name" value="PG/BPGM_mutase_AS"/>
</dbReference>
<accession>A0A077M058</accession>
<dbReference type="SUPFAM" id="SSF53254">
    <property type="entry name" value="Phosphoglycerate mutase-like"/>
    <property type="match status" value="1"/>
</dbReference>
<dbReference type="Gene3D" id="3.40.50.1240">
    <property type="entry name" value="Phosphoglycerate mutase-like"/>
    <property type="match status" value="1"/>
</dbReference>
<dbReference type="PIRSF" id="PIRSF000709">
    <property type="entry name" value="6PFK_2-Ptase"/>
    <property type="match status" value="1"/>
</dbReference>
<gene>
    <name evidence="4" type="ORF">BN12_500022</name>
</gene>
<keyword evidence="1" id="KW-0378">Hydrolase</keyword>
<dbReference type="RefSeq" id="WP_048551537.1">
    <property type="nucleotide sequence ID" value="NZ_HF570958.1"/>
</dbReference>
<dbReference type="PANTHER" id="PTHR46517:SF1">
    <property type="entry name" value="FRUCTOSE-2,6-BISPHOSPHATASE TIGAR"/>
    <property type="match status" value="1"/>
</dbReference>
<feature type="binding site" evidence="3">
    <location>
        <position position="66"/>
    </location>
    <ligand>
        <name>substrate</name>
    </ligand>
</feature>
<feature type="binding site" evidence="3">
    <location>
        <begin position="9"/>
        <end position="16"/>
    </location>
    <ligand>
        <name>substrate</name>
    </ligand>
</feature>
<evidence type="ECO:0000256" key="2">
    <source>
        <dbReference type="PIRSR" id="PIRSR613078-1"/>
    </source>
</evidence>
<reference evidence="4 5" key="1">
    <citation type="journal article" date="2013" name="ISME J.">
        <title>A metabolic model for members of the genus Tetrasphaera involved in enhanced biological phosphorus removal.</title>
        <authorList>
            <person name="Kristiansen R."/>
            <person name="Nguyen H.T.T."/>
            <person name="Saunders A.M."/>
            <person name="Nielsen J.L."/>
            <person name="Wimmer R."/>
            <person name="Le V.Q."/>
            <person name="McIlroy S.J."/>
            <person name="Petrovski S."/>
            <person name="Seviour R.J."/>
            <person name="Calteau A."/>
            <person name="Nielsen K.L."/>
            <person name="Nielsen P.H."/>
        </authorList>
    </citation>
    <scope>NUCLEOTIDE SEQUENCE [LARGE SCALE GENOMIC DNA]</scope>
    <source>
        <strain evidence="4 5">T1-X7</strain>
    </source>
</reference>
<dbReference type="OrthoDB" id="4697614at2"/>
<dbReference type="PANTHER" id="PTHR46517">
    <property type="entry name" value="FRUCTOSE-2,6-BISPHOSPHATASE TIGAR"/>
    <property type="match status" value="1"/>
</dbReference>
<comment type="caution">
    <text evidence="4">The sequence shown here is derived from an EMBL/GenBank/DDBJ whole genome shotgun (WGS) entry which is preliminary data.</text>
</comment>
<evidence type="ECO:0000313" key="5">
    <source>
        <dbReference type="Proteomes" id="UP000035721"/>
    </source>
</evidence>
<evidence type="ECO:0000313" key="4">
    <source>
        <dbReference type="EMBL" id="CCH79638.1"/>
    </source>
</evidence>
<feature type="active site" description="Tele-phosphohistidine intermediate" evidence="2">
    <location>
        <position position="10"/>
    </location>
</feature>
<name>A0A077M058_9MICO</name>
<dbReference type="GO" id="GO:0043456">
    <property type="term" value="P:regulation of pentose-phosphate shunt"/>
    <property type="evidence" value="ECO:0007669"/>
    <property type="project" value="TreeGrafter"/>
</dbReference>
<dbReference type="Pfam" id="PF00300">
    <property type="entry name" value="His_Phos_1"/>
    <property type="match status" value="1"/>
</dbReference>
<keyword evidence="5" id="KW-1185">Reference proteome</keyword>
<dbReference type="InterPro" id="IPR013078">
    <property type="entry name" value="His_Pase_superF_clade-1"/>
</dbReference>
<dbReference type="GO" id="GO:0004331">
    <property type="term" value="F:fructose-2,6-bisphosphate 2-phosphatase activity"/>
    <property type="evidence" value="ECO:0007669"/>
    <property type="project" value="TreeGrafter"/>
</dbReference>
<dbReference type="GO" id="GO:0045820">
    <property type="term" value="P:negative regulation of glycolytic process"/>
    <property type="evidence" value="ECO:0007669"/>
    <property type="project" value="TreeGrafter"/>
</dbReference>
<proteinExistence type="predicted"/>
<dbReference type="InterPro" id="IPR029033">
    <property type="entry name" value="His_PPase_superfam"/>
</dbReference>
<dbReference type="InterPro" id="IPR051695">
    <property type="entry name" value="Phosphoglycerate_Mutase"/>
</dbReference>
<organism evidence="4 5">
    <name type="scientific">Nostocoides japonicum T1-X7</name>
    <dbReference type="NCBI Taxonomy" id="1194083"/>
    <lineage>
        <taxon>Bacteria</taxon>
        <taxon>Bacillati</taxon>
        <taxon>Actinomycetota</taxon>
        <taxon>Actinomycetes</taxon>
        <taxon>Micrococcales</taxon>
        <taxon>Intrasporangiaceae</taxon>
        <taxon>Nostocoides</taxon>
    </lineage>
</organism>
<dbReference type="EMBL" id="CAJB01000382">
    <property type="protein sequence ID" value="CCH79638.1"/>
    <property type="molecule type" value="Genomic_DNA"/>
</dbReference>
<evidence type="ECO:0000256" key="1">
    <source>
        <dbReference type="ARBA" id="ARBA00022801"/>
    </source>
</evidence>
<dbReference type="Proteomes" id="UP000035721">
    <property type="component" value="Unassembled WGS sequence"/>
</dbReference>
<dbReference type="GO" id="GO:0005829">
    <property type="term" value="C:cytosol"/>
    <property type="evidence" value="ECO:0007669"/>
    <property type="project" value="TreeGrafter"/>
</dbReference>
<protein>
    <submittedName>
        <fullName evidence="4">Phosphoglycerate mutase</fullName>
    </submittedName>
</protein>
<dbReference type="CDD" id="cd07067">
    <property type="entry name" value="HP_PGM_like"/>
    <property type="match status" value="1"/>
</dbReference>
<dbReference type="SMART" id="SM00855">
    <property type="entry name" value="PGAM"/>
    <property type="match status" value="1"/>
</dbReference>
<dbReference type="AlphaFoldDB" id="A0A077M058"/>